<dbReference type="KEGG" id="ovi:T265_07730"/>
<protein>
    <submittedName>
        <fullName evidence="1">Uncharacterized protein</fullName>
    </submittedName>
</protein>
<reference evidence="1 2" key="1">
    <citation type="submission" date="2013-11" db="EMBL/GenBank/DDBJ databases">
        <title>Opisthorchis viverrini - life in the bile duct.</title>
        <authorList>
            <person name="Young N.D."/>
            <person name="Nagarajan N."/>
            <person name="Lin S.J."/>
            <person name="Korhonen P.K."/>
            <person name="Jex A.R."/>
            <person name="Hall R.S."/>
            <person name="Safavi-Hemami H."/>
            <person name="Kaewkong W."/>
            <person name="Bertrand D."/>
            <person name="Gao S."/>
            <person name="Seet Q."/>
            <person name="Wongkham S."/>
            <person name="Teh B.T."/>
            <person name="Wongkham C."/>
            <person name="Intapan P.M."/>
            <person name="Maleewong W."/>
            <person name="Yang X."/>
            <person name="Hu M."/>
            <person name="Wang Z."/>
            <person name="Hofmann A."/>
            <person name="Sternberg P.W."/>
            <person name="Tan P."/>
            <person name="Wang J."/>
            <person name="Gasser R.B."/>
        </authorList>
    </citation>
    <scope>NUCLEOTIDE SEQUENCE [LARGE SCALE GENOMIC DNA]</scope>
</reference>
<dbReference type="RefSeq" id="XP_009171590.1">
    <property type="nucleotide sequence ID" value="XM_009173326.1"/>
</dbReference>
<dbReference type="GeneID" id="20321909"/>
<sequence length="89" mass="10116">MESNLASGTHASYIEVKVTAFAHVTKAKYWVDVNGARDLDYNCPEAGNAHVRQKHSKQTENPIRLVRAAFRRTATDFFPRAQTAKKRNR</sequence>
<proteinExistence type="predicted"/>
<keyword evidence="2" id="KW-1185">Reference proteome</keyword>
<gene>
    <name evidence="1" type="ORF">T265_07730</name>
</gene>
<dbReference type="Proteomes" id="UP000054324">
    <property type="component" value="Unassembled WGS sequence"/>
</dbReference>
<accession>A0A074ZMY9</accession>
<dbReference type="AlphaFoldDB" id="A0A074ZMY9"/>
<evidence type="ECO:0000313" key="2">
    <source>
        <dbReference type="Proteomes" id="UP000054324"/>
    </source>
</evidence>
<dbReference type="CTD" id="20321909"/>
<name>A0A074ZMY9_OPIVI</name>
<organism evidence="1 2">
    <name type="scientific">Opisthorchis viverrini</name>
    <name type="common">Southeast Asian liver fluke</name>
    <dbReference type="NCBI Taxonomy" id="6198"/>
    <lineage>
        <taxon>Eukaryota</taxon>
        <taxon>Metazoa</taxon>
        <taxon>Spiralia</taxon>
        <taxon>Lophotrochozoa</taxon>
        <taxon>Platyhelminthes</taxon>
        <taxon>Trematoda</taxon>
        <taxon>Digenea</taxon>
        <taxon>Opisthorchiida</taxon>
        <taxon>Opisthorchiata</taxon>
        <taxon>Opisthorchiidae</taxon>
        <taxon>Opisthorchis</taxon>
    </lineage>
</organism>
<dbReference type="EMBL" id="KL596801">
    <property type="protein sequence ID" value="KER24685.1"/>
    <property type="molecule type" value="Genomic_DNA"/>
</dbReference>
<evidence type="ECO:0000313" key="1">
    <source>
        <dbReference type="EMBL" id="KER24685.1"/>
    </source>
</evidence>